<sequence>MTDTRSDRMDLFTGDHTGLAVPAHAEALRTAGAEFLTWAFRAFGAIGDDNAVTRVVEFVPCGGGSTGDKLFLTIEYAQPETGLDTRLFVKFSRDFADERRDRQRWEMQSEVPFEMLTRRPGFPIRVPRAYFADYHGETGTGLIVTERVAYGEGTIEPHRRKCLDHLTMDDPLPYYREVVTALARLCAAHKAGRLAPDIDAVFPFDPVSGSADPIRYDAAGLQAELDRAFAFAERAPQLLPPEVRSPEFHAQIARDAHRIREHEAALQRYLTGNRDLIALCHWNAHIDNCFFWRDAAGDLHTGLIDWGRVGQITFGSILWGGLSAAHHDIWDHHIDELLALFASEYHAHGGPRVTKDEVEFHLTLHMATMGVARVLAFPEVILFRLPECVEAEGPQDAMFLPVDPARNSLHIYTVFLKFWRRQDFGAALDRLLARA</sequence>
<evidence type="ECO:0008006" key="3">
    <source>
        <dbReference type="Google" id="ProtNLM"/>
    </source>
</evidence>
<accession>A0ABU8S0U9</accession>
<dbReference type="RefSeq" id="WP_339588489.1">
    <property type="nucleotide sequence ID" value="NZ_JBBHJZ010000004.1"/>
</dbReference>
<comment type="caution">
    <text evidence="1">The sequence shown here is derived from an EMBL/GenBank/DDBJ whole genome shotgun (WGS) entry which is preliminary data.</text>
</comment>
<dbReference type="Proteomes" id="UP001361239">
    <property type="component" value="Unassembled WGS sequence"/>
</dbReference>
<dbReference type="InterPro" id="IPR011009">
    <property type="entry name" value="Kinase-like_dom_sf"/>
</dbReference>
<evidence type="ECO:0000313" key="1">
    <source>
        <dbReference type="EMBL" id="MEJ5978546.1"/>
    </source>
</evidence>
<organism evidence="1 2">
    <name type="scientific">Novosphingobium anseongense</name>
    <dbReference type="NCBI Taxonomy" id="3133436"/>
    <lineage>
        <taxon>Bacteria</taxon>
        <taxon>Pseudomonadati</taxon>
        <taxon>Pseudomonadota</taxon>
        <taxon>Alphaproteobacteria</taxon>
        <taxon>Sphingomonadales</taxon>
        <taxon>Sphingomonadaceae</taxon>
        <taxon>Novosphingobium</taxon>
    </lineage>
</organism>
<name>A0ABU8S0U9_9SPHN</name>
<proteinExistence type="predicted"/>
<evidence type="ECO:0000313" key="2">
    <source>
        <dbReference type="Proteomes" id="UP001361239"/>
    </source>
</evidence>
<dbReference type="EMBL" id="JBBHJZ010000004">
    <property type="protein sequence ID" value="MEJ5978546.1"/>
    <property type="molecule type" value="Genomic_DNA"/>
</dbReference>
<dbReference type="SUPFAM" id="SSF56112">
    <property type="entry name" value="Protein kinase-like (PK-like)"/>
    <property type="match status" value="1"/>
</dbReference>
<keyword evidence="2" id="KW-1185">Reference proteome</keyword>
<gene>
    <name evidence="1" type="ORF">WG901_17980</name>
</gene>
<reference evidence="1 2" key="1">
    <citation type="submission" date="2024-03" db="EMBL/GenBank/DDBJ databases">
        <authorList>
            <person name="Jo J.-H."/>
        </authorList>
    </citation>
    <scope>NUCLEOTIDE SEQUENCE [LARGE SCALE GENOMIC DNA]</scope>
    <source>
        <strain evidence="1 2">PS1R-30</strain>
    </source>
</reference>
<protein>
    <recommendedName>
        <fullName evidence="3">Aminoglycoside phosphotransferase domain-containing protein</fullName>
    </recommendedName>
</protein>